<dbReference type="PANTHER" id="PTHR15462">
    <property type="entry name" value="SERINE PROTEASE"/>
    <property type="match status" value="1"/>
</dbReference>
<dbReference type="Gene3D" id="2.40.10.10">
    <property type="entry name" value="Trypsin-like serine proteases"/>
    <property type="match status" value="2"/>
</dbReference>
<feature type="domain" description="Peptidase S1" evidence="4">
    <location>
        <begin position="90"/>
        <end position="327"/>
    </location>
</feature>
<dbReference type="InterPro" id="IPR050966">
    <property type="entry name" value="Glutamyl_endopeptidase"/>
</dbReference>
<accession>A0ABN8RR60</accession>
<evidence type="ECO:0000259" key="4">
    <source>
        <dbReference type="PROSITE" id="PS50240"/>
    </source>
</evidence>
<feature type="chain" id="PRO_5047044339" description="Peptidase S1 domain-containing protein" evidence="3">
    <location>
        <begin position="25"/>
        <end position="327"/>
    </location>
</feature>
<evidence type="ECO:0000313" key="6">
    <source>
        <dbReference type="Proteomes" id="UP001159427"/>
    </source>
</evidence>
<evidence type="ECO:0000256" key="3">
    <source>
        <dbReference type="SAM" id="SignalP"/>
    </source>
</evidence>
<organism evidence="5 6">
    <name type="scientific">Porites evermanni</name>
    <dbReference type="NCBI Taxonomy" id="104178"/>
    <lineage>
        <taxon>Eukaryota</taxon>
        <taxon>Metazoa</taxon>
        <taxon>Cnidaria</taxon>
        <taxon>Anthozoa</taxon>
        <taxon>Hexacorallia</taxon>
        <taxon>Scleractinia</taxon>
        <taxon>Fungiina</taxon>
        <taxon>Poritidae</taxon>
        <taxon>Porites</taxon>
    </lineage>
</organism>
<dbReference type="InterPro" id="IPR043504">
    <property type="entry name" value="Peptidase_S1_PA_chymotrypsin"/>
</dbReference>
<dbReference type="InterPro" id="IPR018114">
    <property type="entry name" value="TRYPSIN_HIS"/>
</dbReference>
<dbReference type="Proteomes" id="UP001159427">
    <property type="component" value="Unassembled WGS sequence"/>
</dbReference>
<reference evidence="5 6" key="1">
    <citation type="submission" date="2022-05" db="EMBL/GenBank/DDBJ databases">
        <authorList>
            <consortium name="Genoscope - CEA"/>
            <person name="William W."/>
        </authorList>
    </citation>
    <scope>NUCLEOTIDE SEQUENCE [LARGE SCALE GENOMIC DNA]</scope>
</reference>
<proteinExistence type="inferred from homology"/>
<dbReference type="SUPFAM" id="SSF50494">
    <property type="entry name" value="Trypsin-like serine proteases"/>
    <property type="match status" value="1"/>
</dbReference>
<dbReference type="InterPro" id="IPR009003">
    <property type="entry name" value="Peptidase_S1_PA"/>
</dbReference>
<name>A0ABN8RR60_9CNID</name>
<dbReference type="PROSITE" id="PS00134">
    <property type="entry name" value="TRYPSIN_HIS"/>
    <property type="match status" value="1"/>
</dbReference>
<comment type="caution">
    <text evidence="5">The sequence shown here is derived from an EMBL/GenBank/DDBJ whole genome shotgun (WGS) entry which is preliminary data.</text>
</comment>
<evidence type="ECO:0000256" key="1">
    <source>
        <dbReference type="ARBA" id="ARBA00007664"/>
    </source>
</evidence>
<evidence type="ECO:0000256" key="2">
    <source>
        <dbReference type="ARBA" id="ARBA00022729"/>
    </source>
</evidence>
<protein>
    <recommendedName>
        <fullName evidence="4">Peptidase S1 domain-containing protein</fullName>
    </recommendedName>
</protein>
<dbReference type="InterPro" id="IPR001254">
    <property type="entry name" value="Trypsin_dom"/>
</dbReference>
<comment type="similarity">
    <text evidence="1">Belongs to the peptidase S1 family.</text>
</comment>
<dbReference type="EMBL" id="CALNXI010002002">
    <property type="protein sequence ID" value="CAH3181329.1"/>
    <property type="molecule type" value="Genomic_DNA"/>
</dbReference>
<keyword evidence="6" id="KW-1185">Reference proteome</keyword>
<feature type="signal peptide" evidence="3">
    <location>
        <begin position="1"/>
        <end position="24"/>
    </location>
</feature>
<dbReference type="PROSITE" id="PS50240">
    <property type="entry name" value="TRYPSIN_DOM"/>
    <property type="match status" value="1"/>
</dbReference>
<gene>
    <name evidence="5" type="ORF">PEVE_00013593</name>
</gene>
<keyword evidence="2 3" id="KW-0732">Signal</keyword>
<dbReference type="Pfam" id="PF00089">
    <property type="entry name" value="Trypsin"/>
    <property type="match status" value="1"/>
</dbReference>
<evidence type="ECO:0000313" key="5">
    <source>
        <dbReference type="EMBL" id="CAH3181329.1"/>
    </source>
</evidence>
<dbReference type="PANTHER" id="PTHR15462:SF8">
    <property type="entry name" value="SERINE PROTEASE"/>
    <property type="match status" value="1"/>
</dbReference>
<sequence>MLCLRLVFSLWLVLFLAIAQGISSEFPYKDSVPLKESKNDYKTNKSTSSFHIRATSNHHDAPQETSLHIPQIPAIPGSAADEILNHKRIIVGPDDRIHVKASKTQIMPFRAVVKVTMNTQESCSGVLIGPRHVLSAAHCFHDGRRFLTKKRALYVDVLQANGRFSKFRVKKMSLPRAWYKVKPMKPEYDYAVLTLQLPHGRPYLPMKAFSIKTLKVLTTGTIHFACFPNDKRANSMWYSSCPVGWAPSSSSYRSVILNKCDATRGCSGAGVYALLRNRRNRYIIGILSSAINNKVANVVIRLTPQKVREICGWIGWNRRSGCNNNLG</sequence>